<evidence type="ECO:0000256" key="3">
    <source>
        <dbReference type="ARBA" id="ARBA00022842"/>
    </source>
</evidence>
<dbReference type="Proteomes" id="UP001596052">
    <property type="component" value="Unassembled WGS sequence"/>
</dbReference>
<feature type="domain" description="Nudix hydrolase" evidence="5">
    <location>
        <begin position="37"/>
        <end position="173"/>
    </location>
</feature>
<evidence type="ECO:0000256" key="1">
    <source>
        <dbReference type="ARBA" id="ARBA00001946"/>
    </source>
</evidence>
<dbReference type="PROSITE" id="PS51462">
    <property type="entry name" value="NUDIX"/>
    <property type="match status" value="1"/>
</dbReference>
<keyword evidence="2 4" id="KW-0378">Hydrolase</keyword>
<evidence type="ECO:0000256" key="4">
    <source>
        <dbReference type="RuleBase" id="RU003476"/>
    </source>
</evidence>
<dbReference type="InterPro" id="IPR015797">
    <property type="entry name" value="NUDIX_hydrolase-like_dom_sf"/>
</dbReference>
<dbReference type="InterPro" id="IPR020476">
    <property type="entry name" value="Nudix_hydrolase"/>
</dbReference>
<dbReference type="Gene3D" id="3.90.79.10">
    <property type="entry name" value="Nucleoside Triphosphate Pyrophosphohydrolase"/>
    <property type="match status" value="1"/>
</dbReference>
<dbReference type="PRINTS" id="PR00502">
    <property type="entry name" value="NUDIXFAMILY"/>
</dbReference>
<name>A0ABW0KSZ9_9BACT</name>
<comment type="similarity">
    <text evidence="4">Belongs to the Nudix hydrolase family.</text>
</comment>
<evidence type="ECO:0000313" key="6">
    <source>
        <dbReference type="EMBL" id="MFC5456573.1"/>
    </source>
</evidence>
<dbReference type="InterPro" id="IPR000086">
    <property type="entry name" value="NUDIX_hydrolase_dom"/>
</dbReference>
<evidence type="ECO:0000259" key="5">
    <source>
        <dbReference type="PROSITE" id="PS51462"/>
    </source>
</evidence>
<sequence length="181" mass="19909">MAESPFKFCSDCGSDGWVTRSDREFVCSACGFRHFITPIPAAVALLLDAEDRVLVIRRAHEPGLGLLGLPGGVIEPGETGEMAVARETLEEVGIDLPASAFTYYCALNNRYPFQGFTWPTLDLCFYARVPNFDNVVMQASEVSECMICALDEVPLDDFAFDANAEAVRQWRVVRRTSGCAP</sequence>
<gene>
    <name evidence="6" type="ORF">ACFQDI_17035</name>
</gene>
<comment type="caution">
    <text evidence="6">The sequence shown here is derived from an EMBL/GenBank/DDBJ whole genome shotgun (WGS) entry which is preliminary data.</text>
</comment>
<proteinExistence type="inferred from homology"/>
<dbReference type="EMBL" id="JBHSMQ010000006">
    <property type="protein sequence ID" value="MFC5456573.1"/>
    <property type="molecule type" value="Genomic_DNA"/>
</dbReference>
<protein>
    <submittedName>
        <fullName evidence="6">NUDIX domain-containing protein</fullName>
    </submittedName>
</protein>
<accession>A0ABW0KSZ9</accession>
<keyword evidence="3" id="KW-0460">Magnesium</keyword>
<evidence type="ECO:0000313" key="7">
    <source>
        <dbReference type="Proteomes" id="UP001596052"/>
    </source>
</evidence>
<organism evidence="6 7">
    <name type="scientific">Prosthecobacter fluviatilis</name>
    <dbReference type="NCBI Taxonomy" id="445931"/>
    <lineage>
        <taxon>Bacteria</taxon>
        <taxon>Pseudomonadati</taxon>
        <taxon>Verrucomicrobiota</taxon>
        <taxon>Verrucomicrobiia</taxon>
        <taxon>Verrucomicrobiales</taxon>
        <taxon>Verrucomicrobiaceae</taxon>
        <taxon>Prosthecobacter</taxon>
    </lineage>
</organism>
<dbReference type="SUPFAM" id="SSF55811">
    <property type="entry name" value="Nudix"/>
    <property type="match status" value="1"/>
</dbReference>
<evidence type="ECO:0000256" key="2">
    <source>
        <dbReference type="ARBA" id="ARBA00022801"/>
    </source>
</evidence>
<comment type="cofactor">
    <cofactor evidence="1">
        <name>Mg(2+)</name>
        <dbReference type="ChEBI" id="CHEBI:18420"/>
    </cofactor>
</comment>
<dbReference type="PROSITE" id="PS00893">
    <property type="entry name" value="NUDIX_BOX"/>
    <property type="match status" value="1"/>
</dbReference>
<dbReference type="CDD" id="cd04681">
    <property type="entry name" value="NUDIX_Hydrolase"/>
    <property type="match status" value="1"/>
</dbReference>
<dbReference type="Pfam" id="PF00293">
    <property type="entry name" value="NUDIX"/>
    <property type="match status" value="1"/>
</dbReference>
<dbReference type="InterPro" id="IPR020084">
    <property type="entry name" value="NUDIX_hydrolase_CS"/>
</dbReference>
<dbReference type="PANTHER" id="PTHR43222">
    <property type="entry name" value="NUDIX HYDROLASE 23"/>
    <property type="match status" value="1"/>
</dbReference>
<reference evidence="7" key="1">
    <citation type="journal article" date="2019" name="Int. J. Syst. Evol. Microbiol.">
        <title>The Global Catalogue of Microorganisms (GCM) 10K type strain sequencing project: providing services to taxonomists for standard genome sequencing and annotation.</title>
        <authorList>
            <consortium name="The Broad Institute Genomics Platform"/>
            <consortium name="The Broad Institute Genome Sequencing Center for Infectious Disease"/>
            <person name="Wu L."/>
            <person name="Ma J."/>
        </authorList>
    </citation>
    <scope>NUCLEOTIDE SEQUENCE [LARGE SCALE GENOMIC DNA]</scope>
    <source>
        <strain evidence="7">CGMCC 4.1469</strain>
    </source>
</reference>
<dbReference type="RefSeq" id="WP_377168946.1">
    <property type="nucleotide sequence ID" value="NZ_JBHSMQ010000006.1"/>
</dbReference>
<dbReference type="PANTHER" id="PTHR43222:SF2">
    <property type="entry name" value="NUDIX HYDROLASE 23, CHLOROPLASTIC"/>
    <property type="match status" value="1"/>
</dbReference>
<keyword evidence="7" id="KW-1185">Reference proteome</keyword>